<evidence type="ECO:0000259" key="1">
    <source>
        <dbReference type="Pfam" id="PF01636"/>
    </source>
</evidence>
<gene>
    <name evidence="2" type="ORF">GCM10009809_25390</name>
</gene>
<reference evidence="3" key="1">
    <citation type="journal article" date="2019" name="Int. J. Syst. Evol. Microbiol.">
        <title>The Global Catalogue of Microorganisms (GCM) 10K type strain sequencing project: providing services to taxonomists for standard genome sequencing and annotation.</title>
        <authorList>
            <consortium name="The Broad Institute Genomics Platform"/>
            <consortium name="The Broad Institute Genome Sequencing Center for Infectious Disease"/>
            <person name="Wu L."/>
            <person name="Ma J."/>
        </authorList>
    </citation>
    <scope>NUCLEOTIDE SEQUENCE [LARGE SCALE GENOMIC DNA]</scope>
    <source>
        <strain evidence="3">JCM 15589</strain>
    </source>
</reference>
<feature type="domain" description="Aminoglycoside phosphotransferase" evidence="1">
    <location>
        <begin position="47"/>
        <end position="244"/>
    </location>
</feature>
<dbReference type="Proteomes" id="UP001501138">
    <property type="component" value="Unassembled WGS sequence"/>
</dbReference>
<proteinExistence type="predicted"/>
<evidence type="ECO:0000313" key="3">
    <source>
        <dbReference type="Proteomes" id="UP001501138"/>
    </source>
</evidence>
<dbReference type="Gene3D" id="3.90.1200.10">
    <property type="match status" value="1"/>
</dbReference>
<accession>A0ABP4VJ25</accession>
<dbReference type="InterPro" id="IPR002575">
    <property type="entry name" value="Aminoglycoside_PTrfase"/>
</dbReference>
<evidence type="ECO:0000313" key="2">
    <source>
        <dbReference type="EMBL" id="GAA1728720.1"/>
    </source>
</evidence>
<dbReference type="InterPro" id="IPR011009">
    <property type="entry name" value="Kinase-like_dom_sf"/>
</dbReference>
<keyword evidence="3" id="KW-1185">Reference proteome</keyword>
<dbReference type="EMBL" id="BAAAPM010000005">
    <property type="protein sequence ID" value="GAA1728720.1"/>
    <property type="molecule type" value="Genomic_DNA"/>
</dbReference>
<protein>
    <recommendedName>
        <fullName evidence="1">Aminoglycoside phosphotransferase domain-containing protein</fullName>
    </recommendedName>
</protein>
<sequence length="300" mass="33064">MPDALERLSARQRDLLGCWLPGVGVVEDMSWGLVETTVLQVVADGERFVVKAGGASDHHIAREVHAHREWTGPWLAQGRAARLRYADVDAKLLVTSYLPGRLVQDHPAAAGPDTYAQAGLLLAALHGQSAVEDAGYEARANAKAERWLAGDHRITPDDVAQLRALIRSWPTPPAVLVPTHGDWQGRNWLVDDDGTVRVIDLGRAELRPAMTDLARLAEREFRRYPGAEEAFLAGYGLDPRTPEEWFRSRVREAIGTAAWAHRVGDEPFEAQGHRMIAEVLADASRERRMSGAVEGRDDDA</sequence>
<name>A0ABP4VJ25_9MICO</name>
<dbReference type="RefSeq" id="WP_344248826.1">
    <property type="nucleotide sequence ID" value="NZ_BAAAPM010000005.1"/>
</dbReference>
<organism evidence="2 3">
    <name type="scientific">Isoptericola hypogeus</name>
    <dbReference type="NCBI Taxonomy" id="300179"/>
    <lineage>
        <taxon>Bacteria</taxon>
        <taxon>Bacillati</taxon>
        <taxon>Actinomycetota</taxon>
        <taxon>Actinomycetes</taxon>
        <taxon>Micrococcales</taxon>
        <taxon>Promicromonosporaceae</taxon>
        <taxon>Isoptericola</taxon>
    </lineage>
</organism>
<dbReference type="SUPFAM" id="SSF56112">
    <property type="entry name" value="Protein kinase-like (PK-like)"/>
    <property type="match status" value="1"/>
</dbReference>
<dbReference type="Pfam" id="PF01636">
    <property type="entry name" value="APH"/>
    <property type="match status" value="1"/>
</dbReference>
<comment type="caution">
    <text evidence="2">The sequence shown here is derived from an EMBL/GenBank/DDBJ whole genome shotgun (WGS) entry which is preliminary data.</text>
</comment>